<evidence type="ECO:0000256" key="11">
    <source>
        <dbReference type="ARBA" id="ARBA00023264"/>
    </source>
</evidence>
<keyword evidence="5" id="KW-0547">Nucleotide-binding</keyword>
<dbReference type="Gene3D" id="2.60.200.40">
    <property type="match status" value="1"/>
</dbReference>
<dbReference type="EMBL" id="JAZHYP010000006">
    <property type="protein sequence ID" value="MEN3324590.1"/>
    <property type="molecule type" value="Genomic_DNA"/>
</dbReference>
<evidence type="ECO:0000256" key="2">
    <source>
        <dbReference type="ARBA" id="ARBA00022516"/>
    </source>
</evidence>
<dbReference type="Gene3D" id="3.40.50.10330">
    <property type="entry name" value="Probable inorganic polyphosphate/atp-NAD kinase, domain 1"/>
    <property type="match status" value="1"/>
</dbReference>
<dbReference type="RefSeq" id="WP_346242389.1">
    <property type="nucleotide sequence ID" value="NZ_JAZHYP010000006.1"/>
</dbReference>
<evidence type="ECO:0000256" key="5">
    <source>
        <dbReference type="ARBA" id="ARBA00022741"/>
    </source>
</evidence>
<accession>A0ABV0AE60</accession>
<keyword evidence="11" id="KW-1208">Phospholipid metabolism</keyword>
<dbReference type="PROSITE" id="PS50146">
    <property type="entry name" value="DAGK"/>
    <property type="match status" value="1"/>
</dbReference>
<dbReference type="InterPro" id="IPR001206">
    <property type="entry name" value="Diacylglycerol_kinase_cat_dom"/>
</dbReference>
<evidence type="ECO:0000313" key="14">
    <source>
        <dbReference type="Proteomes" id="UP001416393"/>
    </source>
</evidence>
<keyword evidence="9" id="KW-0443">Lipid metabolism</keyword>
<keyword evidence="3" id="KW-0808">Transferase</keyword>
<evidence type="ECO:0000256" key="1">
    <source>
        <dbReference type="ARBA" id="ARBA00001946"/>
    </source>
</evidence>
<keyword evidence="10" id="KW-0594">Phospholipid biosynthesis</keyword>
<keyword evidence="2" id="KW-0444">Lipid biosynthesis</keyword>
<sequence>MRHIHFILNPKAGRGNNTIDLALLNKHFDKKDFTIVIKPTSYKKHAIKLAQDSITENADIIVACGGDGTINEVASCLINSNIALGIIPIGSGNGLASNLNIPKNINNALALIKKQSTKKIDVGQLNNHYFFSNTGIGFDAQVIKNYEASNERTLSSYIKATLKSLKKVNKLVEVETSINGKTIQHKPFLIFISNSNQMGYNVSLTPKASLEDGKLDILIVKKIGAFKIFLFSILMFLKLHHILKEVDCYQTKQLKIAQKDKPLFQTQIDGEFIMVKNPVINISILEKALKVIA</sequence>
<keyword evidence="6 13" id="KW-0418">Kinase</keyword>
<dbReference type="SMART" id="SM00046">
    <property type="entry name" value="DAGKc"/>
    <property type="match status" value="1"/>
</dbReference>
<dbReference type="PANTHER" id="PTHR12358">
    <property type="entry name" value="SPHINGOSINE KINASE"/>
    <property type="match status" value="1"/>
</dbReference>
<reference evidence="13 14" key="1">
    <citation type="submission" date="2024-01" db="EMBL/GenBank/DDBJ databases">
        <title>Mariniflexile litorale sp. nov., isolated from the shallow sediments of the Sea of Japan.</title>
        <authorList>
            <person name="Romanenko L."/>
            <person name="Bystritskaya E."/>
            <person name="Isaeva M."/>
        </authorList>
    </citation>
    <scope>NUCLEOTIDE SEQUENCE [LARGE SCALE GENOMIC DNA]</scope>
    <source>
        <strain evidence="13 14">KCTC 32427</strain>
    </source>
</reference>
<evidence type="ECO:0000256" key="4">
    <source>
        <dbReference type="ARBA" id="ARBA00022723"/>
    </source>
</evidence>
<comment type="caution">
    <text evidence="13">The sequence shown here is derived from an EMBL/GenBank/DDBJ whole genome shotgun (WGS) entry which is preliminary data.</text>
</comment>
<dbReference type="InterPro" id="IPR005218">
    <property type="entry name" value="Diacylglycerol/lipid_kinase"/>
</dbReference>
<evidence type="ECO:0000256" key="3">
    <source>
        <dbReference type="ARBA" id="ARBA00022679"/>
    </source>
</evidence>
<name>A0ABV0AE60_9FLAO</name>
<dbReference type="GO" id="GO:0016301">
    <property type="term" value="F:kinase activity"/>
    <property type="evidence" value="ECO:0007669"/>
    <property type="project" value="UniProtKB-KW"/>
</dbReference>
<feature type="domain" description="DAGKc" evidence="12">
    <location>
        <begin position="1"/>
        <end position="129"/>
    </location>
</feature>
<keyword evidence="14" id="KW-1185">Reference proteome</keyword>
<comment type="cofactor">
    <cofactor evidence="1">
        <name>Mg(2+)</name>
        <dbReference type="ChEBI" id="CHEBI:18420"/>
    </cofactor>
</comment>
<keyword evidence="8" id="KW-0460">Magnesium</keyword>
<dbReference type="PANTHER" id="PTHR12358:SF106">
    <property type="entry name" value="LIPID KINASE YEGS"/>
    <property type="match status" value="1"/>
</dbReference>
<protein>
    <submittedName>
        <fullName evidence="13">Diacylglycerol kinase family protein</fullName>
    </submittedName>
</protein>
<dbReference type="InterPro" id="IPR045540">
    <property type="entry name" value="YegS/DAGK_C"/>
</dbReference>
<keyword evidence="7" id="KW-0067">ATP-binding</keyword>
<dbReference type="InterPro" id="IPR050187">
    <property type="entry name" value="Lipid_Phosphate_FormReg"/>
</dbReference>
<dbReference type="InterPro" id="IPR016064">
    <property type="entry name" value="NAD/diacylglycerol_kinase_sf"/>
</dbReference>
<evidence type="ECO:0000256" key="10">
    <source>
        <dbReference type="ARBA" id="ARBA00023209"/>
    </source>
</evidence>
<evidence type="ECO:0000256" key="9">
    <source>
        <dbReference type="ARBA" id="ARBA00023098"/>
    </source>
</evidence>
<dbReference type="Proteomes" id="UP001416393">
    <property type="component" value="Unassembled WGS sequence"/>
</dbReference>
<evidence type="ECO:0000313" key="13">
    <source>
        <dbReference type="EMBL" id="MEN3324590.1"/>
    </source>
</evidence>
<dbReference type="NCBIfam" id="TIGR00147">
    <property type="entry name" value="YegS/Rv2252/BmrU family lipid kinase"/>
    <property type="match status" value="1"/>
</dbReference>
<evidence type="ECO:0000256" key="7">
    <source>
        <dbReference type="ARBA" id="ARBA00022840"/>
    </source>
</evidence>
<dbReference type="Pfam" id="PF19279">
    <property type="entry name" value="YegS_C"/>
    <property type="match status" value="1"/>
</dbReference>
<proteinExistence type="predicted"/>
<evidence type="ECO:0000259" key="12">
    <source>
        <dbReference type="PROSITE" id="PS50146"/>
    </source>
</evidence>
<evidence type="ECO:0000256" key="8">
    <source>
        <dbReference type="ARBA" id="ARBA00022842"/>
    </source>
</evidence>
<dbReference type="InterPro" id="IPR017438">
    <property type="entry name" value="ATP-NAD_kinase_N"/>
</dbReference>
<dbReference type="SUPFAM" id="SSF111331">
    <property type="entry name" value="NAD kinase/diacylglycerol kinase-like"/>
    <property type="match status" value="1"/>
</dbReference>
<evidence type="ECO:0000256" key="6">
    <source>
        <dbReference type="ARBA" id="ARBA00022777"/>
    </source>
</evidence>
<keyword evidence="4" id="KW-0479">Metal-binding</keyword>
<gene>
    <name evidence="13" type="ORF">VP395_12685</name>
</gene>
<dbReference type="Pfam" id="PF00781">
    <property type="entry name" value="DAGK_cat"/>
    <property type="match status" value="1"/>
</dbReference>
<organism evidence="13 14">
    <name type="scientific">Mariniflexile soesokkakense</name>
    <dbReference type="NCBI Taxonomy" id="1343160"/>
    <lineage>
        <taxon>Bacteria</taxon>
        <taxon>Pseudomonadati</taxon>
        <taxon>Bacteroidota</taxon>
        <taxon>Flavobacteriia</taxon>
        <taxon>Flavobacteriales</taxon>
        <taxon>Flavobacteriaceae</taxon>
        <taxon>Mariniflexile</taxon>
    </lineage>
</organism>